<dbReference type="InterPro" id="IPR007197">
    <property type="entry name" value="rSAM"/>
</dbReference>
<dbReference type="STRING" id="573061.Clocel_3666"/>
<dbReference type="SMART" id="SM00729">
    <property type="entry name" value="Elp3"/>
    <property type="match status" value="1"/>
</dbReference>
<dbReference type="NCBIfam" id="TIGR04085">
    <property type="entry name" value="rSAM_more_4Fe4S"/>
    <property type="match status" value="1"/>
</dbReference>
<evidence type="ECO:0000259" key="7">
    <source>
        <dbReference type="PROSITE" id="PS51918"/>
    </source>
</evidence>
<gene>
    <name evidence="8" type="ordered locus">Clocel_3666</name>
</gene>
<evidence type="ECO:0000313" key="8">
    <source>
        <dbReference type="EMBL" id="ADL53336.1"/>
    </source>
</evidence>
<dbReference type="InterPro" id="IPR017200">
    <property type="entry name" value="PqqE-like"/>
</dbReference>
<dbReference type="GO" id="GO:0051539">
    <property type="term" value="F:4 iron, 4 sulfur cluster binding"/>
    <property type="evidence" value="ECO:0007669"/>
    <property type="project" value="UniProtKB-KW"/>
</dbReference>
<dbReference type="SFLD" id="SFLDG01386">
    <property type="entry name" value="main_SPASM_domain-containing"/>
    <property type="match status" value="1"/>
</dbReference>
<dbReference type="HOGENOM" id="CLU_009273_4_1_9"/>
<dbReference type="Pfam" id="PF13186">
    <property type="entry name" value="SPASM"/>
    <property type="match status" value="1"/>
</dbReference>
<dbReference type="SFLD" id="SFLDS00029">
    <property type="entry name" value="Radical_SAM"/>
    <property type="match status" value="1"/>
</dbReference>
<reference evidence="8 9" key="1">
    <citation type="submission" date="2010-08" db="EMBL/GenBank/DDBJ databases">
        <title>Complete sequence of Clostridium cellulovorans 743B.</title>
        <authorList>
            <consortium name="US DOE Joint Genome Institute"/>
            <person name="Lucas S."/>
            <person name="Copeland A."/>
            <person name="Lapidus A."/>
            <person name="Cheng J.-F."/>
            <person name="Bruce D."/>
            <person name="Goodwin L."/>
            <person name="Pitluck S."/>
            <person name="Chertkov O."/>
            <person name="Detter J.C."/>
            <person name="Han C."/>
            <person name="Tapia R."/>
            <person name="Land M."/>
            <person name="Hauser L."/>
            <person name="Chang Y.-J."/>
            <person name="Jeffries C."/>
            <person name="Kyrpides N."/>
            <person name="Ivanova N."/>
            <person name="Mikhailova N."/>
            <person name="Hemme C.L."/>
            <person name="Woyke T."/>
        </authorList>
    </citation>
    <scope>NUCLEOTIDE SEQUENCE [LARGE SCALE GENOMIC DNA]</scope>
    <source>
        <strain evidence="9">ATCC 35296 / DSM 3052 / OCM 3 / 743B</strain>
    </source>
</reference>
<evidence type="ECO:0000256" key="1">
    <source>
        <dbReference type="ARBA" id="ARBA00001966"/>
    </source>
</evidence>
<dbReference type="Proteomes" id="UP000002730">
    <property type="component" value="Chromosome"/>
</dbReference>
<dbReference type="InterPro" id="IPR023885">
    <property type="entry name" value="4Fe4S-binding_SPASM_dom"/>
</dbReference>
<evidence type="ECO:0000256" key="3">
    <source>
        <dbReference type="ARBA" id="ARBA00022691"/>
    </source>
</evidence>
<accession>D9SWQ4</accession>
<sequence length="371" mass="41282">MVNKKAHLIEQDENISFQSINEDSQDPIEKSDLEESNDEINLKMVGWEITRRCNLACPHCYTAAANSDQFVPELSTAQCYKIIEDIARLGVEIIGWTGGEPLLRNDLEDLIAYAKSFGIRSGLTTNGLLLSESRAKSLKDAGLEIVQVSLDGSTPARNAKIRKCLESDFEIVLNGALNSQKLGMNTNLAMLLCSETLDDASSYLKLAKQVGINTVRFCGFVPVGRGKKPEISQKFLFSKDDLTYLREFAESSIENENLRILFDPAFGSMPPYHYFHSCFAGKGQLYLDTLGNIYPCTSMINSEFLVGNIHNRSIVDIYKDERMRPTSNFSDTCLKGRCTSCEHVINCHGGCRGITHAQTGDIHASFPYCLK</sequence>
<dbReference type="PIRSF" id="PIRSF037420">
    <property type="entry name" value="PQQ_syn_pqqE"/>
    <property type="match status" value="1"/>
</dbReference>
<dbReference type="PANTHER" id="PTHR11228:SF7">
    <property type="entry name" value="PQQA PEPTIDE CYCLASE"/>
    <property type="match status" value="1"/>
</dbReference>
<keyword evidence="6" id="KW-0411">Iron-sulfur</keyword>
<dbReference type="InterPro" id="IPR006638">
    <property type="entry name" value="Elp3/MiaA/NifB-like_rSAM"/>
</dbReference>
<dbReference type="PROSITE" id="PS51918">
    <property type="entry name" value="RADICAL_SAM"/>
    <property type="match status" value="1"/>
</dbReference>
<keyword evidence="4" id="KW-0479">Metal-binding</keyword>
<organism evidence="8 9">
    <name type="scientific">Clostridium cellulovorans (strain ATCC 35296 / DSM 3052 / OCM 3 / 743B)</name>
    <dbReference type="NCBI Taxonomy" id="573061"/>
    <lineage>
        <taxon>Bacteria</taxon>
        <taxon>Bacillati</taxon>
        <taxon>Bacillota</taxon>
        <taxon>Clostridia</taxon>
        <taxon>Eubacteriales</taxon>
        <taxon>Clostridiaceae</taxon>
        <taxon>Clostridium</taxon>
    </lineage>
</organism>
<dbReference type="GO" id="GO:0046872">
    <property type="term" value="F:metal ion binding"/>
    <property type="evidence" value="ECO:0007669"/>
    <property type="project" value="UniProtKB-KW"/>
</dbReference>
<dbReference type="KEGG" id="ccb:Clocel_3666"/>
<dbReference type="Pfam" id="PF04055">
    <property type="entry name" value="Radical_SAM"/>
    <property type="match status" value="1"/>
</dbReference>
<dbReference type="RefSeq" id="WP_010073673.1">
    <property type="nucleotide sequence ID" value="NC_014393.1"/>
</dbReference>
<evidence type="ECO:0000256" key="5">
    <source>
        <dbReference type="ARBA" id="ARBA00023004"/>
    </source>
</evidence>
<protein>
    <submittedName>
        <fullName evidence="8">Radical SAM domain protein</fullName>
    </submittedName>
</protein>
<dbReference type="CDD" id="cd01335">
    <property type="entry name" value="Radical_SAM"/>
    <property type="match status" value="1"/>
</dbReference>
<feature type="domain" description="Radical SAM core" evidence="7">
    <location>
        <begin position="39"/>
        <end position="254"/>
    </location>
</feature>
<evidence type="ECO:0000256" key="4">
    <source>
        <dbReference type="ARBA" id="ARBA00022723"/>
    </source>
</evidence>
<evidence type="ECO:0000313" key="9">
    <source>
        <dbReference type="Proteomes" id="UP000002730"/>
    </source>
</evidence>
<evidence type="ECO:0000256" key="6">
    <source>
        <dbReference type="ARBA" id="ARBA00023014"/>
    </source>
</evidence>
<dbReference type="InterPro" id="IPR013785">
    <property type="entry name" value="Aldolase_TIM"/>
</dbReference>
<dbReference type="OrthoDB" id="7021155at2"/>
<dbReference type="InterPro" id="IPR058240">
    <property type="entry name" value="rSAM_sf"/>
</dbReference>
<dbReference type="Gene3D" id="3.20.20.70">
    <property type="entry name" value="Aldolase class I"/>
    <property type="match status" value="1"/>
</dbReference>
<keyword evidence="5" id="KW-0408">Iron</keyword>
<dbReference type="SUPFAM" id="SSF102114">
    <property type="entry name" value="Radical SAM enzymes"/>
    <property type="match status" value="1"/>
</dbReference>
<dbReference type="AlphaFoldDB" id="D9SWQ4"/>
<dbReference type="InterPro" id="IPR050377">
    <property type="entry name" value="Radical_SAM_PqqE_MftC-like"/>
</dbReference>
<comment type="cofactor">
    <cofactor evidence="1">
        <name>[4Fe-4S] cluster</name>
        <dbReference type="ChEBI" id="CHEBI:49883"/>
    </cofactor>
</comment>
<keyword evidence="3" id="KW-0949">S-adenosyl-L-methionine</keyword>
<dbReference type="SFLD" id="SFLDG01067">
    <property type="entry name" value="SPASM/twitch_domain_containing"/>
    <property type="match status" value="1"/>
</dbReference>
<keyword evidence="9" id="KW-1185">Reference proteome</keyword>
<dbReference type="eggNOG" id="COG0535">
    <property type="taxonomic scope" value="Bacteria"/>
</dbReference>
<dbReference type="PANTHER" id="PTHR11228">
    <property type="entry name" value="RADICAL SAM DOMAIN PROTEIN"/>
    <property type="match status" value="1"/>
</dbReference>
<keyword evidence="2" id="KW-0004">4Fe-4S</keyword>
<dbReference type="EMBL" id="CP002160">
    <property type="protein sequence ID" value="ADL53336.1"/>
    <property type="molecule type" value="Genomic_DNA"/>
</dbReference>
<dbReference type="GO" id="GO:0003824">
    <property type="term" value="F:catalytic activity"/>
    <property type="evidence" value="ECO:0007669"/>
    <property type="project" value="InterPro"/>
</dbReference>
<evidence type="ECO:0000256" key="2">
    <source>
        <dbReference type="ARBA" id="ARBA00022485"/>
    </source>
</evidence>
<proteinExistence type="predicted"/>
<name>D9SWQ4_CLOC7</name>